<dbReference type="SUPFAM" id="SSF81901">
    <property type="entry name" value="HCP-like"/>
    <property type="match status" value="1"/>
</dbReference>
<gene>
    <name evidence="3" type="primary">pilF</name>
    <name evidence="3" type="ORF">Lsha_0915</name>
</gene>
<evidence type="ECO:0000256" key="2">
    <source>
        <dbReference type="SAM" id="SignalP"/>
    </source>
</evidence>
<dbReference type="AlphaFoldDB" id="A0A0W0Z0S2"/>
<dbReference type="Gene3D" id="1.25.40.10">
    <property type="entry name" value="Tetratricopeptide repeat domain"/>
    <property type="match status" value="1"/>
</dbReference>
<feature type="repeat" description="TPR" evidence="1">
    <location>
        <begin position="144"/>
        <end position="177"/>
    </location>
</feature>
<dbReference type="OrthoDB" id="9814042at2"/>
<reference evidence="3 4" key="1">
    <citation type="submission" date="2015-11" db="EMBL/GenBank/DDBJ databases">
        <title>Genomic analysis of 38 Legionella species identifies large and diverse effector repertoires.</title>
        <authorList>
            <person name="Burstein D."/>
            <person name="Amaro F."/>
            <person name="Zusman T."/>
            <person name="Lifshitz Z."/>
            <person name="Cohen O."/>
            <person name="Gilbert J.A."/>
            <person name="Pupko T."/>
            <person name="Shuman H.A."/>
            <person name="Segal G."/>
        </authorList>
    </citation>
    <scope>NUCLEOTIDE SEQUENCE [LARGE SCALE GENOMIC DNA]</scope>
    <source>
        <strain evidence="3 4">ATCC 49655</strain>
    </source>
</reference>
<dbReference type="Proteomes" id="UP000054600">
    <property type="component" value="Unassembled WGS sequence"/>
</dbReference>
<dbReference type="NCBIfam" id="TIGR02521">
    <property type="entry name" value="type_IV_pilW"/>
    <property type="match status" value="1"/>
</dbReference>
<keyword evidence="4" id="KW-1185">Reference proteome</keyword>
<dbReference type="PROSITE" id="PS50005">
    <property type="entry name" value="TPR"/>
    <property type="match status" value="1"/>
</dbReference>
<evidence type="ECO:0000313" key="3">
    <source>
        <dbReference type="EMBL" id="KTD62741.1"/>
    </source>
</evidence>
<evidence type="ECO:0000256" key="1">
    <source>
        <dbReference type="PROSITE-ProRule" id="PRU00339"/>
    </source>
</evidence>
<dbReference type="EMBL" id="LNYW01000030">
    <property type="protein sequence ID" value="KTD62741.1"/>
    <property type="molecule type" value="Genomic_DNA"/>
</dbReference>
<dbReference type="PANTHER" id="PTHR44917:SF1">
    <property type="entry name" value="PROTEIN HIGH CHLOROPHYLL FLUORESCENT 107"/>
    <property type="match status" value="1"/>
</dbReference>
<dbReference type="InterPro" id="IPR013360">
    <property type="entry name" value="Pilus_4_PilW"/>
</dbReference>
<dbReference type="Pfam" id="PF13432">
    <property type="entry name" value="TPR_16"/>
    <property type="match status" value="2"/>
</dbReference>
<comment type="caution">
    <text evidence="3">The sequence shown here is derived from an EMBL/GenBank/DDBJ whole genome shotgun (WGS) entry which is preliminary data.</text>
</comment>
<dbReference type="InterPro" id="IPR019734">
    <property type="entry name" value="TPR_rpt"/>
</dbReference>
<evidence type="ECO:0000313" key="4">
    <source>
        <dbReference type="Proteomes" id="UP000054600"/>
    </source>
</evidence>
<dbReference type="RefSeq" id="WP_026254025.1">
    <property type="nucleotide sequence ID" value="NZ_KB892426.1"/>
</dbReference>
<dbReference type="SMART" id="SM00028">
    <property type="entry name" value="TPR"/>
    <property type="match status" value="4"/>
</dbReference>
<proteinExistence type="predicted"/>
<name>A0A0W0Z0S2_9GAMM</name>
<dbReference type="GO" id="GO:0006397">
    <property type="term" value="P:mRNA processing"/>
    <property type="evidence" value="ECO:0007669"/>
    <property type="project" value="InterPro"/>
</dbReference>
<dbReference type="eggNOG" id="COG3063">
    <property type="taxonomic scope" value="Bacteria"/>
</dbReference>
<dbReference type="InterPro" id="IPR011990">
    <property type="entry name" value="TPR-like_helical_dom_sf"/>
</dbReference>
<sequence>MLRSLRVTFLIAFLLIAGCQHAENKEEDTGNKKTDLSKAASYNVQLGLGYLKQGDRPRAKRKLLTAMEQEPESADVNAAMAYYFEQTSELEEAKKYYVKAIALSGSSGAQLNNYGTFLCRQGDYKKAESYFLKAVKDVKYVHTSGAYENAGLCALEVPDIEKARLYFNNALNQDPSRRVSLYELAKLESKAGNDEKALLLVQQHPDLVLNDRIFLSFAKSLAEKNGNQTLAAEYESSLKKMEPTTDISGVNNEYNSHNG</sequence>
<feature type="signal peptide" evidence="2">
    <location>
        <begin position="1"/>
        <end position="22"/>
    </location>
</feature>
<keyword evidence="1" id="KW-0802">TPR repeat</keyword>
<dbReference type="PATRIC" id="fig|1122169.6.peg.1059"/>
<dbReference type="InterPro" id="IPR044624">
    <property type="entry name" value="Mbb1-like"/>
</dbReference>
<keyword evidence="2" id="KW-0732">Signal</keyword>
<dbReference type="GO" id="GO:0003729">
    <property type="term" value="F:mRNA binding"/>
    <property type="evidence" value="ECO:0007669"/>
    <property type="project" value="InterPro"/>
</dbReference>
<dbReference type="STRING" id="1122169.Lsha_0915"/>
<protein>
    <submittedName>
        <fullName evidence="3">Fimbrial biogenesis and twitching motility protein PilF</fullName>
    </submittedName>
</protein>
<feature type="chain" id="PRO_5006918147" evidence="2">
    <location>
        <begin position="23"/>
        <end position="259"/>
    </location>
</feature>
<accession>A0A0W0Z0S2</accession>
<dbReference type="PROSITE" id="PS51257">
    <property type="entry name" value="PROKAR_LIPOPROTEIN"/>
    <property type="match status" value="1"/>
</dbReference>
<organism evidence="3 4">
    <name type="scientific">Legionella shakespearei DSM 23087</name>
    <dbReference type="NCBI Taxonomy" id="1122169"/>
    <lineage>
        <taxon>Bacteria</taxon>
        <taxon>Pseudomonadati</taxon>
        <taxon>Pseudomonadota</taxon>
        <taxon>Gammaproteobacteria</taxon>
        <taxon>Legionellales</taxon>
        <taxon>Legionellaceae</taxon>
        <taxon>Legionella</taxon>
    </lineage>
</organism>
<dbReference type="PANTHER" id="PTHR44917">
    <property type="entry name" value="PROTEIN HIGH CHLOROPHYLL FLUORESCENT 107"/>
    <property type="match status" value="1"/>
</dbReference>